<organism evidence="1 2">
    <name type="scientific">Stylosanthes scabra</name>
    <dbReference type="NCBI Taxonomy" id="79078"/>
    <lineage>
        <taxon>Eukaryota</taxon>
        <taxon>Viridiplantae</taxon>
        <taxon>Streptophyta</taxon>
        <taxon>Embryophyta</taxon>
        <taxon>Tracheophyta</taxon>
        <taxon>Spermatophyta</taxon>
        <taxon>Magnoliopsida</taxon>
        <taxon>eudicotyledons</taxon>
        <taxon>Gunneridae</taxon>
        <taxon>Pentapetalae</taxon>
        <taxon>rosids</taxon>
        <taxon>fabids</taxon>
        <taxon>Fabales</taxon>
        <taxon>Fabaceae</taxon>
        <taxon>Papilionoideae</taxon>
        <taxon>50 kb inversion clade</taxon>
        <taxon>dalbergioids sensu lato</taxon>
        <taxon>Dalbergieae</taxon>
        <taxon>Pterocarpus clade</taxon>
        <taxon>Stylosanthes</taxon>
    </lineage>
</organism>
<gene>
    <name evidence="1" type="ORF">PIB30_007516</name>
</gene>
<comment type="caution">
    <text evidence="1">The sequence shown here is derived from an EMBL/GenBank/DDBJ whole genome shotgun (WGS) entry which is preliminary data.</text>
</comment>
<proteinExistence type="predicted"/>
<name>A0ABU6T5E4_9FABA</name>
<protein>
    <submittedName>
        <fullName evidence="1">Uncharacterized protein</fullName>
    </submittedName>
</protein>
<dbReference type="Pfam" id="PF14009">
    <property type="entry name" value="PADRE"/>
    <property type="match status" value="1"/>
</dbReference>
<dbReference type="InterPro" id="IPR025322">
    <property type="entry name" value="PADRE_dom"/>
</dbReference>
<accession>A0ABU6T5E4</accession>
<dbReference type="Proteomes" id="UP001341840">
    <property type="component" value="Unassembled WGS sequence"/>
</dbReference>
<keyword evidence="2" id="KW-1185">Reference proteome</keyword>
<dbReference type="EMBL" id="JASCZI010090637">
    <property type="protein sequence ID" value="MED6143569.1"/>
    <property type="molecule type" value="Genomic_DNA"/>
</dbReference>
<sequence length="171" mass="19241">MPVSCWNCTNNSKSTLLRIVHPGGHTELHDRPVTAAEIMSRNPRCCIAYPYVFQQPWAIVAPDTVLVLGHKYYVVPMSTIRKLQRLSPRNSGDISISSSAEEFSRDEGMIHIMCCILRSNSIKSSCTRQNGDVSCDKTLSRRRIQDSCRGSPKKAWSGEIWQPSLESITEE</sequence>
<evidence type="ECO:0000313" key="1">
    <source>
        <dbReference type="EMBL" id="MED6143569.1"/>
    </source>
</evidence>
<dbReference type="PANTHER" id="PTHR33052">
    <property type="entry name" value="DUF4228 DOMAIN PROTEIN-RELATED"/>
    <property type="match status" value="1"/>
</dbReference>
<reference evidence="1 2" key="1">
    <citation type="journal article" date="2023" name="Plants (Basel)">
        <title>Bridging the Gap: Combining Genomics and Transcriptomics Approaches to Understand Stylosanthes scabra, an Orphan Legume from the Brazilian Caatinga.</title>
        <authorList>
            <person name="Ferreira-Neto J.R.C."/>
            <person name="da Silva M.D."/>
            <person name="Binneck E."/>
            <person name="de Melo N.F."/>
            <person name="da Silva R.H."/>
            <person name="de Melo A.L.T.M."/>
            <person name="Pandolfi V."/>
            <person name="Bustamante F.O."/>
            <person name="Brasileiro-Vidal A.C."/>
            <person name="Benko-Iseppon A.M."/>
        </authorList>
    </citation>
    <scope>NUCLEOTIDE SEQUENCE [LARGE SCALE GENOMIC DNA]</scope>
    <source>
        <tissue evidence="1">Leaves</tissue>
    </source>
</reference>
<evidence type="ECO:0000313" key="2">
    <source>
        <dbReference type="Proteomes" id="UP001341840"/>
    </source>
</evidence>